<evidence type="ECO:0000313" key="1">
    <source>
        <dbReference type="EMBL" id="GAA2936803.1"/>
    </source>
</evidence>
<evidence type="ECO:0000313" key="2">
    <source>
        <dbReference type="Proteomes" id="UP001501423"/>
    </source>
</evidence>
<accession>A0ABP6JL04</accession>
<proteinExistence type="predicted"/>
<gene>
    <name evidence="1" type="ORF">GCM10010478_42860</name>
</gene>
<reference evidence="2" key="1">
    <citation type="journal article" date="2019" name="Int. J. Syst. Evol. Microbiol.">
        <title>The Global Catalogue of Microorganisms (GCM) 10K type strain sequencing project: providing services to taxonomists for standard genome sequencing and annotation.</title>
        <authorList>
            <consortium name="The Broad Institute Genomics Platform"/>
            <consortium name="The Broad Institute Genome Sequencing Center for Infectious Disease"/>
            <person name="Wu L."/>
            <person name="Ma J."/>
        </authorList>
    </citation>
    <scope>NUCLEOTIDE SEQUENCE [LARGE SCALE GENOMIC DNA]</scope>
    <source>
        <strain evidence="2">JCM 9650</strain>
    </source>
</reference>
<name>A0ABP6JL04_9ACTN</name>
<sequence>MPGEQLDAQVLLEADQGAGEGGLRHLHLLRGPRDVLGAGHPGEVGEARGEQARRLFPVSCVTGS</sequence>
<keyword evidence="2" id="KW-1185">Reference proteome</keyword>
<dbReference type="Proteomes" id="UP001501423">
    <property type="component" value="Unassembled WGS sequence"/>
</dbReference>
<comment type="caution">
    <text evidence="1">The sequence shown here is derived from an EMBL/GenBank/DDBJ whole genome shotgun (WGS) entry which is preliminary data.</text>
</comment>
<organism evidence="1 2">
    <name type="scientific">Streptomyces erythrogriseus</name>
    <dbReference type="NCBI Taxonomy" id="284027"/>
    <lineage>
        <taxon>Bacteria</taxon>
        <taxon>Bacillati</taxon>
        <taxon>Actinomycetota</taxon>
        <taxon>Actinomycetes</taxon>
        <taxon>Kitasatosporales</taxon>
        <taxon>Streptomycetaceae</taxon>
        <taxon>Streptomyces</taxon>
        <taxon>Streptomyces griseoincarnatus group</taxon>
    </lineage>
</organism>
<dbReference type="EMBL" id="BAAAVA010000055">
    <property type="protein sequence ID" value="GAA2936803.1"/>
    <property type="molecule type" value="Genomic_DNA"/>
</dbReference>
<protein>
    <submittedName>
        <fullName evidence="1">Uncharacterized protein</fullName>
    </submittedName>
</protein>